<protein>
    <recommendedName>
        <fullName evidence="4">chorismate mutase</fullName>
        <ecNumber evidence="4">5.4.99.5</ecNumber>
    </recommendedName>
</protein>
<dbReference type="Gene3D" id="1.10.590.10">
    <property type="entry name" value="Chorismate mutase, AroQ class superfamily, eukaryotic"/>
    <property type="match status" value="1"/>
</dbReference>
<evidence type="ECO:0000256" key="5">
    <source>
        <dbReference type="ARBA" id="ARBA00022490"/>
    </source>
</evidence>
<dbReference type="EMBL" id="JAGKQM010000012">
    <property type="protein sequence ID" value="KAH0895629.1"/>
    <property type="molecule type" value="Genomic_DNA"/>
</dbReference>
<evidence type="ECO:0000256" key="2">
    <source>
        <dbReference type="ARBA" id="ARBA00004496"/>
    </source>
</evidence>
<dbReference type="SUPFAM" id="SSF54631">
    <property type="entry name" value="CBS-domain pair"/>
    <property type="match status" value="1"/>
</dbReference>
<dbReference type="SMART" id="SM00116">
    <property type="entry name" value="CBS"/>
    <property type="match status" value="2"/>
</dbReference>
<reference evidence="13 14" key="1">
    <citation type="submission" date="2021-05" db="EMBL/GenBank/DDBJ databases">
        <title>Genome Assembly of Synthetic Allotetraploid Brassica napus Reveals Homoeologous Exchanges between Subgenomes.</title>
        <authorList>
            <person name="Davis J.T."/>
        </authorList>
    </citation>
    <scope>NUCLEOTIDE SEQUENCE [LARGE SCALE GENOMIC DNA]</scope>
    <source>
        <strain evidence="14">cv. Da-Ae</strain>
        <tissue evidence="13">Seedling</tissue>
    </source>
</reference>
<comment type="catalytic activity">
    <reaction evidence="1">
        <text>chorismate = prephenate</text>
        <dbReference type="Rhea" id="RHEA:13897"/>
        <dbReference type="ChEBI" id="CHEBI:29748"/>
        <dbReference type="ChEBI" id="CHEBI:29934"/>
        <dbReference type="EC" id="5.4.99.5"/>
    </reaction>
</comment>
<keyword evidence="5" id="KW-0963">Cytoplasm</keyword>
<dbReference type="PROSITE" id="PS51371">
    <property type="entry name" value="CBS"/>
    <property type="match status" value="2"/>
</dbReference>
<evidence type="ECO:0000256" key="11">
    <source>
        <dbReference type="SAM" id="MobiDB-lite"/>
    </source>
</evidence>
<dbReference type="InterPro" id="IPR000644">
    <property type="entry name" value="CBS_dom"/>
</dbReference>
<dbReference type="InterPro" id="IPR002701">
    <property type="entry name" value="CM_II_prokaryot"/>
</dbReference>
<dbReference type="EC" id="5.4.99.5" evidence="4"/>
<evidence type="ECO:0000256" key="1">
    <source>
        <dbReference type="ARBA" id="ARBA00000824"/>
    </source>
</evidence>
<accession>A0ABQ8ASU9</accession>
<dbReference type="InterPro" id="IPR044725">
    <property type="entry name" value="CBSX3_CBS_dom"/>
</dbReference>
<feature type="region of interest" description="Disordered" evidence="11">
    <location>
        <begin position="160"/>
        <end position="179"/>
    </location>
</feature>
<dbReference type="Gene3D" id="3.10.580.10">
    <property type="entry name" value="CBS-domain"/>
    <property type="match status" value="1"/>
</dbReference>
<evidence type="ECO:0000313" key="14">
    <source>
        <dbReference type="Proteomes" id="UP000824890"/>
    </source>
</evidence>
<dbReference type="Proteomes" id="UP000824890">
    <property type="component" value="Unassembled WGS sequence"/>
</dbReference>
<evidence type="ECO:0000256" key="3">
    <source>
        <dbReference type="ARBA" id="ARBA00004817"/>
    </source>
</evidence>
<dbReference type="PROSITE" id="PS51169">
    <property type="entry name" value="CHORISMATE_MUT_3"/>
    <property type="match status" value="1"/>
</dbReference>
<dbReference type="InterPro" id="IPR037039">
    <property type="entry name" value="CM_AroQ_sf_eucaryotic"/>
</dbReference>
<evidence type="ECO:0000256" key="8">
    <source>
        <dbReference type="ARBA" id="ARBA00023235"/>
    </source>
</evidence>
<sequence>MFLNSPMDGGAGCMRIRLPSPRRAMSRLFNSKEKIKEKKKAIVESRMRDYGDSVRIKNLSEVDRHGVGQSTDSSPSTINSEMKGRELLFNIGVSCYLLHLISTGREEIHKIVDLRNDLEKLLECQNDEMRQKHQEFIKIRDNIEKLLEFHNDELRRKQEHCETSSEVVDGPESSTDHYHSPQFLDTSLMEREGSLKHYVYKEEEEDFGEGMDQLEAELEAEFELLQIGQDHESNYSKQLVCEDSEEMRFRYMSSLVEEQQGVCPYELERRLHELMETRQEEEINELQSALENAKKRLHVKEAEASWWKDTAYIVSEHIPKPSRITSNSQTRCYSLSSMSSVVVESDVQLSLDSIRESLIRQEDTVVFSLIERAKFPLNSPAFEEPRCLDSGNSSSLTEFFVREIETIQAKVGRYANPEENPFFLDNIPHSVFPSHKYPQVLYSKASSVNINKRIWDVYFKELLPLFVKPGDDGNYASTAASDLACLQAISRRIHYGKFVAEVKFRDAPHDYEPAIRSKDTEALMKLLTFEKVEEMVKKRVEKKAETFGQEVKCVSGDDESEKKYKVKPSLVSRIYGEWLIPLTKDVEMQAAIRSFVSGGNVVKASLLQHLRVINPAIQPSSVFCTRSESTQTSRMEEHGFESTTISDVMKAKGKSADGSWLWCTTDDTVYDAVKSMTQHNVGALVVVKPGEQQSLAGIITERDYLRKIIVQGRSSKSTKVGDIMTEENKLITVTPETKVLRAMQLMTDNRIRHIPVIKDKGMVGMVSIGDVVRAVVTEHREELNRLNAFIQGGY</sequence>
<keyword evidence="10" id="KW-0175">Coiled coil</keyword>
<dbReference type="Pfam" id="PF00571">
    <property type="entry name" value="CBS"/>
    <property type="match status" value="2"/>
</dbReference>
<dbReference type="PANTHER" id="PTHR21145">
    <property type="entry name" value="CHORISMATE MUTASE"/>
    <property type="match status" value="1"/>
</dbReference>
<comment type="caution">
    <text evidence="13">The sequence shown here is derived from an EMBL/GenBank/DDBJ whole genome shotgun (WGS) entry which is preliminary data.</text>
</comment>
<dbReference type="InterPro" id="IPR008238">
    <property type="entry name" value="Chorismate_mutase_AroQ_euk"/>
</dbReference>
<evidence type="ECO:0000256" key="4">
    <source>
        <dbReference type="ARBA" id="ARBA00012404"/>
    </source>
</evidence>
<keyword evidence="7" id="KW-0057">Aromatic amino acid biosynthesis</keyword>
<evidence type="ECO:0000259" key="12">
    <source>
        <dbReference type="PROSITE" id="PS51371"/>
    </source>
</evidence>
<dbReference type="InterPro" id="IPR046342">
    <property type="entry name" value="CBS_dom_sf"/>
</dbReference>
<feature type="domain" description="CBS" evidence="12">
    <location>
        <begin position="656"/>
        <end position="715"/>
    </location>
</feature>
<evidence type="ECO:0000256" key="10">
    <source>
        <dbReference type="SAM" id="Coils"/>
    </source>
</evidence>
<evidence type="ECO:0000313" key="13">
    <source>
        <dbReference type="EMBL" id="KAH0895629.1"/>
    </source>
</evidence>
<dbReference type="SUPFAM" id="SSF48600">
    <property type="entry name" value="Chorismate mutase II"/>
    <property type="match status" value="1"/>
</dbReference>
<dbReference type="Pfam" id="PF01817">
    <property type="entry name" value="CM_2"/>
    <property type="match status" value="1"/>
</dbReference>
<keyword evidence="8" id="KW-0413">Isomerase</keyword>
<feature type="domain" description="CBS" evidence="12">
    <location>
        <begin position="724"/>
        <end position="782"/>
    </location>
</feature>
<comment type="subcellular location">
    <subcellularLocation>
        <location evidence="2">Cytoplasm</location>
    </subcellularLocation>
</comment>
<gene>
    <name evidence="13" type="ORF">HID58_045197</name>
</gene>
<keyword evidence="14" id="KW-1185">Reference proteome</keyword>
<evidence type="ECO:0000256" key="6">
    <source>
        <dbReference type="ARBA" id="ARBA00022605"/>
    </source>
</evidence>
<dbReference type="PANTHER" id="PTHR21145:SF12">
    <property type="entry name" value="CHORISMATE MUTASE"/>
    <property type="match status" value="1"/>
</dbReference>
<name>A0ABQ8ASU9_BRANA</name>
<feature type="coiled-coil region" evidence="10">
    <location>
        <begin position="115"/>
        <end position="160"/>
    </location>
</feature>
<feature type="coiled-coil region" evidence="10">
    <location>
        <begin position="276"/>
        <end position="303"/>
    </location>
</feature>
<keyword evidence="6" id="KW-0028">Amino-acid biosynthesis</keyword>
<dbReference type="NCBIfam" id="TIGR01802">
    <property type="entry name" value="CM_pl-yst"/>
    <property type="match status" value="1"/>
</dbReference>
<evidence type="ECO:0000256" key="9">
    <source>
        <dbReference type="PROSITE-ProRule" id="PRU00703"/>
    </source>
</evidence>
<organism evidence="13 14">
    <name type="scientific">Brassica napus</name>
    <name type="common">Rape</name>
    <dbReference type="NCBI Taxonomy" id="3708"/>
    <lineage>
        <taxon>Eukaryota</taxon>
        <taxon>Viridiplantae</taxon>
        <taxon>Streptophyta</taxon>
        <taxon>Embryophyta</taxon>
        <taxon>Tracheophyta</taxon>
        <taxon>Spermatophyta</taxon>
        <taxon>Magnoliopsida</taxon>
        <taxon>eudicotyledons</taxon>
        <taxon>Gunneridae</taxon>
        <taxon>Pentapetalae</taxon>
        <taxon>rosids</taxon>
        <taxon>malvids</taxon>
        <taxon>Brassicales</taxon>
        <taxon>Brassicaceae</taxon>
        <taxon>Brassiceae</taxon>
        <taxon>Brassica</taxon>
    </lineage>
</organism>
<evidence type="ECO:0000256" key="7">
    <source>
        <dbReference type="ARBA" id="ARBA00023141"/>
    </source>
</evidence>
<dbReference type="CDD" id="cd04623">
    <property type="entry name" value="CBS_pair_bac_euk"/>
    <property type="match status" value="1"/>
</dbReference>
<dbReference type="InterPro" id="IPR036263">
    <property type="entry name" value="Chorismate_II_sf"/>
</dbReference>
<proteinExistence type="predicted"/>
<keyword evidence="9" id="KW-0129">CBS domain</keyword>
<comment type="pathway">
    <text evidence="3">Metabolic intermediate biosynthesis; prephenate biosynthesis; prephenate from chorismate: step 1/1.</text>
</comment>